<keyword evidence="2" id="KW-1185">Reference proteome</keyword>
<dbReference type="Gene3D" id="3.30.1330.40">
    <property type="entry name" value="RutC-like"/>
    <property type="match status" value="1"/>
</dbReference>
<protein>
    <submittedName>
        <fullName evidence="1">RidA family protein</fullName>
    </submittedName>
</protein>
<dbReference type="InterPro" id="IPR035959">
    <property type="entry name" value="RutC-like_sf"/>
</dbReference>
<dbReference type="SUPFAM" id="SSF55298">
    <property type="entry name" value="YjgF-like"/>
    <property type="match status" value="1"/>
</dbReference>
<sequence length="145" mass="15485">MQRRDFLAGGTAAMLSVAGRATGAAELAPAGTEAAIAHPINAGSRLLFISGQVPADAEGNTPARFSGQCRLAWRNLEAQLAAADMQLRHLVKVTVFLARSGDRRRERELRHERLAGVARPSVSVVVTGIYDEAWRIEIEAIALAG</sequence>
<evidence type="ECO:0000313" key="1">
    <source>
        <dbReference type="EMBL" id="UNP28945.1"/>
    </source>
</evidence>
<dbReference type="PANTHER" id="PTHR11803:SF44">
    <property type="entry name" value="RUTC FAMILY PROTEIN YJGH"/>
    <property type="match status" value="1"/>
</dbReference>
<dbReference type="RefSeq" id="WP_187313061.1">
    <property type="nucleotide sequence ID" value="NZ_CP011131.1"/>
</dbReference>
<dbReference type="InterPro" id="IPR006175">
    <property type="entry name" value="YjgF/YER057c/UK114"/>
</dbReference>
<accession>A0ABY3XAD6</accession>
<organism evidence="1 2">
    <name type="scientific">Lysobacter gummosus</name>
    <dbReference type="NCBI Taxonomy" id="262324"/>
    <lineage>
        <taxon>Bacteria</taxon>
        <taxon>Pseudomonadati</taxon>
        <taxon>Pseudomonadota</taxon>
        <taxon>Gammaproteobacteria</taxon>
        <taxon>Lysobacterales</taxon>
        <taxon>Lysobacteraceae</taxon>
        <taxon>Lysobacter</taxon>
    </lineage>
</organism>
<evidence type="ECO:0000313" key="2">
    <source>
        <dbReference type="Proteomes" id="UP000829194"/>
    </source>
</evidence>
<dbReference type="EMBL" id="CP093547">
    <property type="protein sequence ID" value="UNP28945.1"/>
    <property type="molecule type" value="Genomic_DNA"/>
</dbReference>
<gene>
    <name evidence="1" type="ORF">MOV92_21140</name>
</gene>
<proteinExistence type="predicted"/>
<dbReference type="Pfam" id="PF01042">
    <property type="entry name" value="Ribonuc_L-PSP"/>
    <property type="match status" value="1"/>
</dbReference>
<dbReference type="CDD" id="cd00448">
    <property type="entry name" value="YjgF_YER057c_UK114_family"/>
    <property type="match status" value="1"/>
</dbReference>
<reference evidence="1 2" key="1">
    <citation type="submission" date="2022-03" db="EMBL/GenBank/DDBJ databases">
        <title>Complete genome sequence of Lysobacter capsici VKM B-2533 and Lysobacter gummosus 10.1.1, promising sources of lytic agents.</title>
        <authorList>
            <person name="Tarlachkov S.V."/>
            <person name="Kudryakova I.V."/>
            <person name="Afoshin A.S."/>
            <person name="Leontyevskaya E.A."/>
            <person name="Leontyevskaya N.V."/>
        </authorList>
    </citation>
    <scope>NUCLEOTIDE SEQUENCE [LARGE SCALE GENOMIC DNA]</scope>
    <source>
        <strain evidence="1 2">10.1.1</strain>
    </source>
</reference>
<dbReference type="Proteomes" id="UP000829194">
    <property type="component" value="Chromosome"/>
</dbReference>
<dbReference type="PANTHER" id="PTHR11803">
    <property type="entry name" value="2-IMINOBUTANOATE/2-IMINOPROPANOATE DEAMINASE RIDA"/>
    <property type="match status" value="1"/>
</dbReference>
<name>A0ABY3XAD6_9GAMM</name>